<evidence type="ECO:0000313" key="6">
    <source>
        <dbReference type="Proteomes" id="UP000053881"/>
    </source>
</evidence>
<dbReference type="InterPro" id="IPR015797">
    <property type="entry name" value="NUDIX_hydrolase-like_dom_sf"/>
</dbReference>
<dbReference type="PANTHER" id="PTHR43046:SF2">
    <property type="entry name" value="8-OXO-DGTP DIPHOSPHATASE-RELATED"/>
    <property type="match status" value="1"/>
</dbReference>
<comment type="similarity">
    <text evidence="3">Belongs to the Nudix hydrolase family.</text>
</comment>
<keyword evidence="2 3" id="KW-0378">Hydrolase</keyword>
<gene>
    <name evidence="5" type="ORF">ACA29_06345</name>
</gene>
<dbReference type="PROSITE" id="PS51462">
    <property type="entry name" value="NUDIX"/>
    <property type="match status" value="1"/>
</dbReference>
<dbReference type="InterPro" id="IPR020084">
    <property type="entry name" value="NUDIX_hydrolase_CS"/>
</dbReference>
<dbReference type="EMBL" id="LGPB01000066">
    <property type="protein sequence ID" value="KRG14240.1"/>
    <property type="molecule type" value="Genomic_DNA"/>
</dbReference>
<comment type="cofactor">
    <cofactor evidence="1">
        <name>Mg(2+)</name>
        <dbReference type="ChEBI" id="CHEBI:18420"/>
    </cofactor>
</comment>
<dbReference type="PRINTS" id="PR00502">
    <property type="entry name" value="NUDIXFAMILY"/>
</dbReference>
<dbReference type="PROSITE" id="PS00893">
    <property type="entry name" value="NUDIX_BOX"/>
    <property type="match status" value="1"/>
</dbReference>
<evidence type="ECO:0000256" key="2">
    <source>
        <dbReference type="ARBA" id="ARBA00022801"/>
    </source>
</evidence>
<evidence type="ECO:0000256" key="1">
    <source>
        <dbReference type="ARBA" id="ARBA00001946"/>
    </source>
</evidence>
<reference evidence="5 6" key="1">
    <citation type="submission" date="2015-06" db="EMBL/GenBank/DDBJ databases">
        <title>Genome sequencing project of Bacillus galactosidilyticus PL133.</title>
        <authorList>
            <person name="Gaiero J."/>
            <person name="Nicol R."/>
            <person name="Habash M."/>
        </authorList>
    </citation>
    <scope>NUCLEOTIDE SEQUENCE [LARGE SCALE GENOMIC DNA]</scope>
    <source>
        <strain evidence="5 6">PL133</strain>
    </source>
</reference>
<dbReference type="InterPro" id="IPR020476">
    <property type="entry name" value="Nudix_hydrolase"/>
</dbReference>
<dbReference type="InterPro" id="IPR000086">
    <property type="entry name" value="NUDIX_hydrolase_dom"/>
</dbReference>
<dbReference type="PATRIC" id="fig|217031.4.peg.2109"/>
<organism evidence="5 6">
    <name type="scientific">Lederbergia galactosidilytica</name>
    <dbReference type="NCBI Taxonomy" id="217031"/>
    <lineage>
        <taxon>Bacteria</taxon>
        <taxon>Bacillati</taxon>
        <taxon>Bacillota</taxon>
        <taxon>Bacilli</taxon>
        <taxon>Bacillales</taxon>
        <taxon>Bacillaceae</taxon>
        <taxon>Lederbergia</taxon>
    </lineage>
</organism>
<dbReference type="PANTHER" id="PTHR43046">
    <property type="entry name" value="GDP-MANNOSE MANNOSYL HYDROLASE"/>
    <property type="match status" value="1"/>
</dbReference>
<protein>
    <submittedName>
        <fullName evidence="5">DNA mismatch repair protein MutT</fullName>
    </submittedName>
</protein>
<dbReference type="SUPFAM" id="SSF55811">
    <property type="entry name" value="Nudix"/>
    <property type="match status" value="1"/>
</dbReference>
<dbReference type="GO" id="GO:0016787">
    <property type="term" value="F:hydrolase activity"/>
    <property type="evidence" value="ECO:0007669"/>
    <property type="project" value="UniProtKB-KW"/>
</dbReference>
<sequence>MGYVEDLRKIVGHRPLNRPLILTGSIVIILNNEHDVLLQQRKYPYGVWGLPGGLMELGESTEECARREVWEETGLTIGELELINVSSGRNHYVKAQNGDEFYVVTIVYITTDIIQGTPQVHDDESLQIKYFSLHHLPDNMVGSHRKAIKHYLDHS</sequence>
<evidence type="ECO:0000313" key="5">
    <source>
        <dbReference type="EMBL" id="KRG14240.1"/>
    </source>
</evidence>
<dbReference type="Pfam" id="PF00293">
    <property type="entry name" value="NUDIX"/>
    <property type="match status" value="1"/>
</dbReference>
<dbReference type="Proteomes" id="UP000053881">
    <property type="component" value="Unassembled WGS sequence"/>
</dbReference>
<evidence type="ECO:0000259" key="4">
    <source>
        <dbReference type="PROSITE" id="PS51462"/>
    </source>
</evidence>
<evidence type="ECO:0000256" key="3">
    <source>
        <dbReference type="RuleBase" id="RU003476"/>
    </source>
</evidence>
<comment type="caution">
    <text evidence="5">The sequence shown here is derived from an EMBL/GenBank/DDBJ whole genome shotgun (WGS) entry which is preliminary data.</text>
</comment>
<dbReference type="CDD" id="cd04677">
    <property type="entry name" value="NUDIX_Hydrolase"/>
    <property type="match status" value="1"/>
</dbReference>
<dbReference type="AlphaFoldDB" id="A0A0Q9XZP1"/>
<name>A0A0Q9XZP1_9BACI</name>
<accession>A0A0Q9XZP1</accession>
<dbReference type="Gene3D" id="3.90.79.10">
    <property type="entry name" value="Nucleoside Triphosphate Pyrophosphohydrolase"/>
    <property type="match status" value="1"/>
</dbReference>
<feature type="domain" description="Nudix hydrolase" evidence="4">
    <location>
        <begin position="19"/>
        <end position="154"/>
    </location>
</feature>
<proteinExistence type="inferred from homology"/>